<dbReference type="AlphaFoldDB" id="A0A9D3RLC6"/>
<reference evidence="2" key="1">
    <citation type="submission" date="2021-01" db="EMBL/GenBank/DDBJ databases">
        <title>A chromosome-scale assembly of European eel, Anguilla anguilla.</title>
        <authorList>
            <person name="Henkel C."/>
            <person name="Jong-Raadsen S.A."/>
            <person name="Dufour S."/>
            <person name="Weltzien F.-A."/>
            <person name="Palstra A.P."/>
            <person name="Pelster B."/>
            <person name="Spaink H.P."/>
            <person name="Van Den Thillart G.E."/>
            <person name="Jansen H."/>
            <person name="Zahm M."/>
            <person name="Klopp C."/>
            <person name="Cedric C."/>
            <person name="Louis A."/>
            <person name="Berthelot C."/>
            <person name="Parey E."/>
            <person name="Roest Crollius H."/>
            <person name="Montfort J."/>
            <person name="Robinson-Rechavi M."/>
            <person name="Bucao C."/>
            <person name="Bouchez O."/>
            <person name="Gislard M."/>
            <person name="Lluch J."/>
            <person name="Milhes M."/>
            <person name="Lampietro C."/>
            <person name="Lopez Roques C."/>
            <person name="Donnadieu C."/>
            <person name="Braasch I."/>
            <person name="Desvignes T."/>
            <person name="Postlethwait J."/>
            <person name="Bobe J."/>
            <person name="Guiguen Y."/>
            <person name="Dirks R."/>
        </authorList>
    </citation>
    <scope>NUCLEOTIDE SEQUENCE</scope>
    <source>
        <strain evidence="2">Tag_6206</strain>
        <tissue evidence="2">Liver</tissue>
    </source>
</reference>
<dbReference type="Proteomes" id="UP001044222">
    <property type="component" value="Chromosome 17"/>
</dbReference>
<comment type="caution">
    <text evidence="2">The sequence shown here is derived from an EMBL/GenBank/DDBJ whole genome shotgun (WGS) entry which is preliminary data.</text>
</comment>
<organism evidence="2 3">
    <name type="scientific">Anguilla anguilla</name>
    <name type="common">European freshwater eel</name>
    <name type="synonym">Muraena anguilla</name>
    <dbReference type="NCBI Taxonomy" id="7936"/>
    <lineage>
        <taxon>Eukaryota</taxon>
        <taxon>Metazoa</taxon>
        <taxon>Chordata</taxon>
        <taxon>Craniata</taxon>
        <taxon>Vertebrata</taxon>
        <taxon>Euteleostomi</taxon>
        <taxon>Actinopterygii</taxon>
        <taxon>Neopterygii</taxon>
        <taxon>Teleostei</taxon>
        <taxon>Anguilliformes</taxon>
        <taxon>Anguillidae</taxon>
        <taxon>Anguilla</taxon>
    </lineage>
</organism>
<feature type="region of interest" description="Disordered" evidence="1">
    <location>
        <begin position="16"/>
        <end position="85"/>
    </location>
</feature>
<evidence type="ECO:0000256" key="1">
    <source>
        <dbReference type="SAM" id="MobiDB-lite"/>
    </source>
</evidence>
<evidence type="ECO:0000313" key="3">
    <source>
        <dbReference type="Proteomes" id="UP001044222"/>
    </source>
</evidence>
<name>A0A9D3RLC6_ANGAN</name>
<proteinExistence type="predicted"/>
<accession>A0A9D3RLC6</accession>
<evidence type="ECO:0000313" key="2">
    <source>
        <dbReference type="EMBL" id="KAG5831987.1"/>
    </source>
</evidence>
<gene>
    <name evidence="2" type="ORF">ANANG_G00286340</name>
</gene>
<dbReference type="EMBL" id="JAFIRN010000017">
    <property type="protein sequence ID" value="KAG5831987.1"/>
    <property type="molecule type" value="Genomic_DNA"/>
</dbReference>
<keyword evidence="3" id="KW-1185">Reference proteome</keyword>
<sequence>MKLFLTDQRLQKKKLKARAVPAGERERHGDEEGIAVETRRAQPWTPQSPGTGEAQSQGGRLRTALQGGPGAVRCSHLSVPRRKER</sequence>
<feature type="compositionally biased region" description="Polar residues" evidence="1">
    <location>
        <begin position="44"/>
        <end position="58"/>
    </location>
</feature>
<protein>
    <submittedName>
        <fullName evidence="2">Uncharacterized protein</fullName>
    </submittedName>
</protein>